<dbReference type="AlphaFoldDB" id="A0A9P6HID0"/>
<dbReference type="OrthoDB" id="3354387at2759"/>
<gene>
    <name evidence="3" type="ORF">BJ322DRAFT_1052301</name>
</gene>
<dbReference type="CDD" id="cd13929">
    <property type="entry name" value="PT-DMATS_CymD"/>
    <property type="match status" value="1"/>
</dbReference>
<dbReference type="InterPro" id="IPR033964">
    <property type="entry name" value="ABBA"/>
</dbReference>
<dbReference type="Proteomes" id="UP000736335">
    <property type="component" value="Unassembled WGS sequence"/>
</dbReference>
<dbReference type="Pfam" id="PF11991">
    <property type="entry name" value="Trp_DMAT"/>
    <property type="match status" value="1"/>
</dbReference>
<organism evidence="3 4">
    <name type="scientific">Thelephora terrestris</name>
    <dbReference type="NCBI Taxonomy" id="56493"/>
    <lineage>
        <taxon>Eukaryota</taxon>
        <taxon>Fungi</taxon>
        <taxon>Dikarya</taxon>
        <taxon>Basidiomycota</taxon>
        <taxon>Agaricomycotina</taxon>
        <taxon>Agaricomycetes</taxon>
        <taxon>Thelephorales</taxon>
        <taxon>Thelephoraceae</taxon>
        <taxon>Thelephora</taxon>
    </lineage>
</organism>
<sequence length="395" mass="43737">MALPPSTQHSNPHMTPKRNKFWWRTIGRALSTLLSRSSYSEERRAEYDSFFQTSVAPLLGPTPDEYSSSPVSFMCDDHTPVEIGWVFKSTGETSVQYAFDALSSTDGTPFSPERNLLTLQSLAIAGQCQGFDMTWTRKCTKSLLWPSKSLPQDLQRVSQFFIGVDLARAGMGLKAYFIPKVRSQVTLQSSMDILTATIKDLGMDLPWSKATSYFSTLPAEYNVEPVLAAVDCVPDAQNRFKVYVRTQATHLSALCDMLTLGGQLQGPAIDATLAKLRELWCALFGPISDETSAEHIESNAGPTGFLFYYEMALGNSLPIPKIYIPAARFLKNDGHVAEVVSQFVGSTYHDDVERLFPHRKIESRSGIQSHITLAAKKGACQISSYLNPEAFSQDS</sequence>
<dbReference type="NCBIfam" id="TIGR03429">
    <property type="entry name" value="arom_pren_DMATS"/>
    <property type="match status" value="1"/>
</dbReference>
<dbReference type="SFLD" id="SFLDS00036">
    <property type="entry name" value="Aromatic_Prenyltransferase"/>
    <property type="match status" value="1"/>
</dbReference>
<protein>
    <submittedName>
        <fullName evidence="3">Aromatic prenyltransferase</fullName>
    </submittedName>
</protein>
<reference evidence="3" key="2">
    <citation type="submission" date="2020-11" db="EMBL/GenBank/DDBJ databases">
        <authorList>
            <consortium name="DOE Joint Genome Institute"/>
            <person name="Kuo A."/>
            <person name="Miyauchi S."/>
            <person name="Kiss E."/>
            <person name="Drula E."/>
            <person name="Kohler A."/>
            <person name="Sanchez-Garcia M."/>
            <person name="Andreopoulos B."/>
            <person name="Barry K.W."/>
            <person name="Bonito G."/>
            <person name="Buee M."/>
            <person name="Carver A."/>
            <person name="Chen C."/>
            <person name="Cichocki N."/>
            <person name="Clum A."/>
            <person name="Culley D."/>
            <person name="Crous P.W."/>
            <person name="Fauchery L."/>
            <person name="Girlanda M."/>
            <person name="Hayes R."/>
            <person name="Keri Z."/>
            <person name="Labutti K."/>
            <person name="Lipzen A."/>
            <person name="Lombard V."/>
            <person name="Magnuson J."/>
            <person name="Maillard F."/>
            <person name="Morin E."/>
            <person name="Murat C."/>
            <person name="Nolan M."/>
            <person name="Ohm R."/>
            <person name="Pangilinan J."/>
            <person name="Pereira M."/>
            <person name="Perotto S."/>
            <person name="Peter M."/>
            <person name="Riley R."/>
            <person name="Sitrit Y."/>
            <person name="Stielow B."/>
            <person name="Szollosi G."/>
            <person name="Zifcakova L."/>
            <person name="Stursova M."/>
            <person name="Spatafora J.W."/>
            <person name="Tedersoo L."/>
            <person name="Vaario L.-M."/>
            <person name="Yamada A."/>
            <person name="Yan M."/>
            <person name="Wang P."/>
            <person name="Xu J."/>
            <person name="Bruns T."/>
            <person name="Baldrian P."/>
            <person name="Vilgalys R."/>
            <person name="Henrissat B."/>
            <person name="Grigoriev I.V."/>
            <person name="Hibbett D."/>
            <person name="Nagy L.G."/>
            <person name="Martin F.M."/>
        </authorList>
    </citation>
    <scope>NUCLEOTIDE SEQUENCE</scope>
    <source>
        <strain evidence="3">UH-Tt-Lm1</strain>
    </source>
</reference>
<accession>A0A9P6HID0</accession>
<dbReference type="PANTHER" id="PTHR40627">
    <property type="entry name" value="INDOLE PRENYLTRANSFERASE TDIB-RELATED"/>
    <property type="match status" value="1"/>
</dbReference>
<evidence type="ECO:0000313" key="4">
    <source>
        <dbReference type="Proteomes" id="UP000736335"/>
    </source>
</evidence>
<proteinExistence type="inferred from homology"/>
<name>A0A9P6HID0_9AGAM</name>
<evidence type="ECO:0000256" key="1">
    <source>
        <dbReference type="ARBA" id="ARBA00010209"/>
    </source>
</evidence>
<reference evidence="3" key="1">
    <citation type="journal article" date="2020" name="Nat. Commun.">
        <title>Large-scale genome sequencing of mycorrhizal fungi provides insights into the early evolution of symbiotic traits.</title>
        <authorList>
            <person name="Miyauchi S."/>
            <person name="Kiss E."/>
            <person name="Kuo A."/>
            <person name="Drula E."/>
            <person name="Kohler A."/>
            <person name="Sanchez-Garcia M."/>
            <person name="Morin E."/>
            <person name="Andreopoulos B."/>
            <person name="Barry K.W."/>
            <person name="Bonito G."/>
            <person name="Buee M."/>
            <person name="Carver A."/>
            <person name="Chen C."/>
            <person name="Cichocki N."/>
            <person name="Clum A."/>
            <person name="Culley D."/>
            <person name="Crous P.W."/>
            <person name="Fauchery L."/>
            <person name="Girlanda M."/>
            <person name="Hayes R.D."/>
            <person name="Keri Z."/>
            <person name="LaButti K."/>
            <person name="Lipzen A."/>
            <person name="Lombard V."/>
            <person name="Magnuson J."/>
            <person name="Maillard F."/>
            <person name="Murat C."/>
            <person name="Nolan M."/>
            <person name="Ohm R.A."/>
            <person name="Pangilinan J."/>
            <person name="Pereira M.F."/>
            <person name="Perotto S."/>
            <person name="Peter M."/>
            <person name="Pfister S."/>
            <person name="Riley R."/>
            <person name="Sitrit Y."/>
            <person name="Stielow J.B."/>
            <person name="Szollosi G."/>
            <person name="Zifcakova L."/>
            <person name="Stursova M."/>
            <person name="Spatafora J.W."/>
            <person name="Tedersoo L."/>
            <person name="Vaario L.M."/>
            <person name="Yamada A."/>
            <person name="Yan M."/>
            <person name="Wang P."/>
            <person name="Xu J."/>
            <person name="Bruns T."/>
            <person name="Baldrian P."/>
            <person name="Vilgalys R."/>
            <person name="Dunand C."/>
            <person name="Henrissat B."/>
            <person name="Grigoriev I.V."/>
            <person name="Hibbett D."/>
            <person name="Nagy L.G."/>
            <person name="Martin F.M."/>
        </authorList>
    </citation>
    <scope>NUCLEOTIDE SEQUENCE</scope>
    <source>
        <strain evidence="3">UH-Tt-Lm1</strain>
    </source>
</reference>
<comment type="caution">
    <text evidence="3">The sequence shown here is derived from an EMBL/GenBank/DDBJ whole genome shotgun (WGS) entry which is preliminary data.</text>
</comment>
<evidence type="ECO:0000313" key="3">
    <source>
        <dbReference type="EMBL" id="KAF9786845.1"/>
    </source>
</evidence>
<evidence type="ECO:0000256" key="2">
    <source>
        <dbReference type="ARBA" id="ARBA00022679"/>
    </source>
</evidence>
<keyword evidence="4" id="KW-1185">Reference proteome</keyword>
<comment type="similarity">
    <text evidence="1">Belongs to the tryptophan dimethylallyltransferase family.</text>
</comment>
<dbReference type="EMBL" id="WIUZ02000005">
    <property type="protein sequence ID" value="KAF9786845.1"/>
    <property type="molecule type" value="Genomic_DNA"/>
</dbReference>
<dbReference type="PANTHER" id="PTHR40627:SF4">
    <property type="entry name" value="PRENYLTRANSFERASE ASQH1-RELATED"/>
    <property type="match status" value="1"/>
</dbReference>
<dbReference type="GO" id="GO:0016765">
    <property type="term" value="F:transferase activity, transferring alkyl or aryl (other than methyl) groups"/>
    <property type="evidence" value="ECO:0007669"/>
    <property type="project" value="InterPro"/>
</dbReference>
<dbReference type="InterPro" id="IPR017795">
    <property type="entry name" value="ABBA_NscD-like"/>
</dbReference>
<keyword evidence="2" id="KW-0808">Transferase</keyword>
<dbReference type="GO" id="GO:0009820">
    <property type="term" value="P:alkaloid metabolic process"/>
    <property type="evidence" value="ECO:0007669"/>
    <property type="project" value="InterPro"/>
</dbReference>